<dbReference type="GO" id="GO:0005759">
    <property type="term" value="C:mitochondrial matrix"/>
    <property type="evidence" value="ECO:0007669"/>
    <property type="project" value="InterPro"/>
</dbReference>
<reference evidence="1" key="1">
    <citation type="journal article" date="2016" name="Nat. Genet.">
        <title>A high-quality carrot genome assembly provides new insights into carotenoid accumulation and asterid genome evolution.</title>
        <authorList>
            <person name="Iorizzo M."/>
            <person name="Ellison S."/>
            <person name="Senalik D."/>
            <person name="Zeng P."/>
            <person name="Satapoomin P."/>
            <person name="Huang J."/>
            <person name="Bowman M."/>
            <person name="Iovene M."/>
            <person name="Sanseverino W."/>
            <person name="Cavagnaro P."/>
            <person name="Yildiz M."/>
            <person name="Macko-Podgorni A."/>
            <person name="Moranska E."/>
            <person name="Grzebelus E."/>
            <person name="Grzebelus D."/>
            <person name="Ashrafi H."/>
            <person name="Zheng Z."/>
            <person name="Cheng S."/>
            <person name="Spooner D."/>
            <person name="Van Deynze A."/>
            <person name="Simon P."/>
        </authorList>
    </citation>
    <scope>NUCLEOTIDE SEQUENCE [LARGE SCALE GENOMIC DNA]</scope>
    <source>
        <tissue evidence="1">Leaf</tissue>
    </source>
</reference>
<evidence type="ECO:0000313" key="3">
    <source>
        <dbReference type="Proteomes" id="UP000077755"/>
    </source>
</evidence>
<name>A0A161Y0U4_DAUCS</name>
<dbReference type="OrthoDB" id="278212at2759"/>
<dbReference type="Pfam" id="PF02330">
    <property type="entry name" value="MAM33"/>
    <property type="match status" value="1"/>
</dbReference>
<dbReference type="EMBL" id="LNRQ01000003">
    <property type="protein sequence ID" value="KZN02757.1"/>
    <property type="molecule type" value="Genomic_DNA"/>
</dbReference>
<dbReference type="PANTHER" id="PTHR10826">
    <property type="entry name" value="COMPLEMENT COMPONENT 1"/>
    <property type="match status" value="1"/>
</dbReference>
<dbReference type="AlphaFoldDB" id="A0A161Y0U4"/>
<dbReference type="Gene3D" id="3.10.280.10">
    <property type="entry name" value="Mitochondrial glycoprotein"/>
    <property type="match status" value="1"/>
</dbReference>
<protein>
    <submittedName>
        <fullName evidence="1">Uncharacterized protein</fullName>
    </submittedName>
</protein>
<dbReference type="STRING" id="79200.A0A161Y0U4"/>
<accession>A0A161Y0U4</accession>
<proteinExistence type="predicted"/>
<dbReference type="Proteomes" id="UP000077755">
    <property type="component" value="Chromosome 3"/>
</dbReference>
<gene>
    <name evidence="1" type="ORF">DCAR_011512</name>
    <name evidence="2" type="ORF">DCAR_0313018</name>
</gene>
<keyword evidence="3" id="KW-1185">Reference proteome</keyword>
<organism evidence="1">
    <name type="scientific">Daucus carota subsp. sativus</name>
    <name type="common">Carrot</name>
    <dbReference type="NCBI Taxonomy" id="79200"/>
    <lineage>
        <taxon>Eukaryota</taxon>
        <taxon>Viridiplantae</taxon>
        <taxon>Streptophyta</taxon>
        <taxon>Embryophyta</taxon>
        <taxon>Tracheophyta</taxon>
        <taxon>Spermatophyta</taxon>
        <taxon>Magnoliopsida</taxon>
        <taxon>eudicotyledons</taxon>
        <taxon>Gunneridae</taxon>
        <taxon>Pentapetalae</taxon>
        <taxon>asterids</taxon>
        <taxon>campanulids</taxon>
        <taxon>Apiales</taxon>
        <taxon>Apiaceae</taxon>
        <taxon>Apioideae</taxon>
        <taxon>Scandiceae</taxon>
        <taxon>Daucinae</taxon>
        <taxon>Daucus</taxon>
        <taxon>Daucus sect. Daucus</taxon>
    </lineage>
</organism>
<evidence type="ECO:0000313" key="1">
    <source>
        <dbReference type="EMBL" id="KZN02757.1"/>
    </source>
</evidence>
<dbReference type="InterPro" id="IPR003428">
    <property type="entry name" value="MAM33"/>
</dbReference>
<dbReference type="KEGG" id="dcr:108213897"/>
<dbReference type="Gramene" id="KZN02757">
    <property type="protein sequence ID" value="KZN02757"/>
    <property type="gene ID" value="DCAR_011512"/>
</dbReference>
<dbReference type="InterPro" id="IPR036561">
    <property type="entry name" value="MAM33_sf"/>
</dbReference>
<dbReference type="PANTHER" id="PTHR10826:SF1">
    <property type="entry name" value="COMPLEMENT COMPONENT 1 Q SUBCOMPONENT-BINDING PROTEIN, MITOCHONDRIAL"/>
    <property type="match status" value="1"/>
</dbReference>
<sequence>MAAATLLLGRSAKCLVSATHLFSNAAKRRYLLVPTAISSLRQFSCDVNNVSNINQQPAVDKDKLVSDILSQLGSMREEIEFLRKAKEESRESPREEKTVVVKEKHPLLKQIELAMSKDETSSRADILPGGFEVECDKPGVAKVTLKKAYKKETIKIEVFSPCYCDDEYELKVIVKVSFSRIFSSIVSEFHCTATNGQLIIDKIKDPSDGPNCEGVIFERLPLGLQTEFYMYLVTRGIDDDTSDMLHEYMVDKMKRENMRGLGKFKKFVEDA</sequence>
<dbReference type="SUPFAM" id="SSF54529">
    <property type="entry name" value="Mitochondrial glycoprotein MAM33-like"/>
    <property type="match status" value="1"/>
</dbReference>
<evidence type="ECO:0000313" key="2">
    <source>
        <dbReference type="EMBL" id="WOG93731.1"/>
    </source>
</evidence>
<reference evidence="2" key="2">
    <citation type="submission" date="2022-03" db="EMBL/GenBank/DDBJ databases">
        <title>Draft title - Genomic analysis of global carrot germplasm unveils the trajectory of domestication and the origin of high carotenoid orange carrot.</title>
        <authorList>
            <person name="Iorizzo M."/>
            <person name="Ellison S."/>
            <person name="Senalik D."/>
            <person name="Macko-Podgorni A."/>
            <person name="Grzebelus D."/>
            <person name="Bostan H."/>
            <person name="Rolling W."/>
            <person name="Curaba J."/>
            <person name="Simon P."/>
        </authorList>
    </citation>
    <scope>NUCLEOTIDE SEQUENCE</scope>
    <source>
        <tissue evidence="2">Leaf</tissue>
    </source>
</reference>
<dbReference type="EMBL" id="CP093345">
    <property type="protein sequence ID" value="WOG93731.1"/>
    <property type="molecule type" value="Genomic_DNA"/>
</dbReference>